<evidence type="ECO:0000313" key="2">
    <source>
        <dbReference type="EMBL" id="RKP12813.1"/>
    </source>
</evidence>
<keyword evidence="2" id="KW-0418">Kinase</keyword>
<protein>
    <submittedName>
        <fullName evidence="2">Kinase-like domain-containing protein</fullName>
    </submittedName>
</protein>
<dbReference type="InterPro" id="IPR045269">
    <property type="entry name" value="Atg1-like"/>
</dbReference>
<dbReference type="AlphaFoldDB" id="A0A4P9Y229"/>
<dbReference type="SMART" id="SM00220">
    <property type="entry name" value="S_TKc"/>
    <property type="match status" value="1"/>
</dbReference>
<organism evidence="2 3">
    <name type="scientific">Piptocephalis cylindrospora</name>
    <dbReference type="NCBI Taxonomy" id="1907219"/>
    <lineage>
        <taxon>Eukaryota</taxon>
        <taxon>Fungi</taxon>
        <taxon>Fungi incertae sedis</taxon>
        <taxon>Zoopagomycota</taxon>
        <taxon>Zoopagomycotina</taxon>
        <taxon>Zoopagomycetes</taxon>
        <taxon>Zoopagales</taxon>
        <taxon>Piptocephalidaceae</taxon>
        <taxon>Piptocephalis</taxon>
    </lineage>
</organism>
<dbReference type="InterPro" id="IPR000719">
    <property type="entry name" value="Prot_kinase_dom"/>
</dbReference>
<dbReference type="GO" id="GO:0005737">
    <property type="term" value="C:cytoplasm"/>
    <property type="evidence" value="ECO:0007669"/>
    <property type="project" value="TreeGrafter"/>
</dbReference>
<dbReference type="InterPro" id="IPR008271">
    <property type="entry name" value="Ser/Thr_kinase_AS"/>
</dbReference>
<dbReference type="GO" id="GO:0010506">
    <property type="term" value="P:regulation of autophagy"/>
    <property type="evidence" value="ECO:0007669"/>
    <property type="project" value="InterPro"/>
</dbReference>
<dbReference type="PROSITE" id="PS50011">
    <property type="entry name" value="PROTEIN_KINASE_DOM"/>
    <property type="match status" value="1"/>
</dbReference>
<dbReference type="Gene3D" id="1.10.510.10">
    <property type="entry name" value="Transferase(Phosphotransferase) domain 1"/>
    <property type="match status" value="1"/>
</dbReference>
<dbReference type="GO" id="GO:0004674">
    <property type="term" value="F:protein serine/threonine kinase activity"/>
    <property type="evidence" value="ECO:0007669"/>
    <property type="project" value="InterPro"/>
</dbReference>
<dbReference type="GO" id="GO:0005524">
    <property type="term" value="F:ATP binding"/>
    <property type="evidence" value="ECO:0007669"/>
    <property type="project" value="InterPro"/>
</dbReference>
<proteinExistence type="predicted"/>
<keyword evidence="2" id="KW-0808">Transferase</keyword>
<dbReference type="PROSITE" id="PS00108">
    <property type="entry name" value="PROTEIN_KINASE_ST"/>
    <property type="match status" value="1"/>
</dbReference>
<dbReference type="PANTHER" id="PTHR24348:SF68">
    <property type="entry name" value="SERINE_THREONINE-PROTEIN KINASE ATG1C"/>
    <property type="match status" value="1"/>
</dbReference>
<evidence type="ECO:0000259" key="1">
    <source>
        <dbReference type="PROSITE" id="PS50011"/>
    </source>
</evidence>
<keyword evidence="3" id="KW-1185">Reference proteome</keyword>
<sequence>MFYREVLITIAAHSLAPRGVIRPVDIYLDDPDHWIIVMEKADGDVSHLLEDPDTLNKFHQAGAVAGRPIPEIIIREIYAQPIMAIYLMNKAHITHRDIKNENLLYSCSGGPCRVMIADFGFSTLTDAELMTEPFCGTPYVLPLCMLNGSYGNRNHRRTMDVYGIISSIHVAASYEGKLKASTPEKLTDSTTLVSKKEMSSKASVLEEKEKMSFLSTVVQKGKGVLRYWKGGAFVKRPISDELKAIFKAVLIQENWEPNPKTIGQLIPLLHSWAHAPLLGGPLLTSL</sequence>
<feature type="domain" description="Protein kinase" evidence="1">
    <location>
        <begin position="1"/>
        <end position="273"/>
    </location>
</feature>
<dbReference type="Pfam" id="PF00069">
    <property type="entry name" value="Pkinase"/>
    <property type="match status" value="1"/>
</dbReference>
<gene>
    <name evidence="2" type="ORF">BJ684DRAFT_20664</name>
</gene>
<dbReference type="PANTHER" id="PTHR24348">
    <property type="entry name" value="SERINE/THREONINE-PROTEIN KINASE UNC-51-RELATED"/>
    <property type="match status" value="1"/>
</dbReference>
<dbReference type="OrthoDB" id="5569250at2759"/>
<dbReference type="Proteomes" id="UP000267251">
    <property type="component" value="Unassembled WGS sequence"/>
</dbReference>
<dbReference type="EMBL" id="KZ988196">
    <property type="protein sequence ID" value="RKP12813.1"/>
    <property type="molecule type" value="Genomic_DNA"/>
</dbReference>
<reference evidence="3" key="1">
    <citation type="journal article" date="2018" name="Nat. Microbiol.">
        <title>Leveraging single-cell genomics to expand the fungal tree of life.</title>
        <authorList>
            <person name="Ahrendt S.R."/>
            <person name="Quandt C.A."/>
            <person name="Ciobanu D."/>
            <person name="Clum A."/>
            <person name="Salamov A."/>
            <person name="Andreopoulos B."/>
            <person name="Cheng J.F."/>
            <person name="Woyke T."/>
            <person name="Pelin A."/>
            <person name="Henrissat B."/>
            <person name="Reynolds N.K."/>
            <person name="Benny G.L."/>
            <person name="Smith M.E."/>
            <person name="James T.Y."/>
            <person name="Grigoriev I.V."/>
        </authorList>
    </citation>
    <scope>NUCLEOTIDE SEQUENCE [LARGE SCALE GENOMIC DNA]</scope>
</reference>
<accession>A0A4P9Y229</accession>
<dbReference type="SUPFAM" id="SSF56112">
    <property type="entry name" value="Protein kinase-like (PK-like)"/>
    <property type="match status" value="1"/>
</dbReference>
<name>A0A4P9Y229_9FUNG</name>
<dbReference type="InterPro" id="IPR011009">
    <property type="entry name" value="Kinase-like_dom_sf"/>
</dbReference>
<evidence type="ECO:0000313" key="3">
    <source>
        <dbReference type="Proteomes" id="UP000267251"/>
    </source>
</evidence>